<evidence type="ECO:0000313" key="4">
    <source>
        <dbReference type="EMBL" id="NEB11149.1"/>
    </source>
</evidence>
<dbReference type="Pfam" id="PF14016">
    <property type="entry name" value="DUF4232"/>
    <property type="match status" value="1"/>
</dbReference>
<evidence type="ECO:0000313" key="5">
    <source>
        <dbReference type="Proteomes" id="UP000470446"/>
    </source>
</evidence>
<dbReference type="AlphaFoldDB" id="A0A7K3PPG5"/>
<evidence type="ECO:0000256" key="2">
    <source>
        <dbReference type="SAM" id="SignalP"/>
    </source>
</evidence>
<feature type="region of interest" description="Disordered" evidence="1">
    <location>
        <begin position="335"/>
        <end position="376"/>
    </location>
</feature>
<protein>
    <submittedName>
        <fullName evidence="4">DUF4232 domain-containing protein</fullName>
    </submittedName>
</protein>
<evidence type="ECO:0000256" key="1">
    <source>
        <dbReference type="SAM" id="MobiDB-lite"/>
    </source>
</evidence>
<keyword evidence="2" id="KW-0732">Signal</keyword>
<sequence length="376" mass="37093">MRIPQLRTSFAASGALVASLLLGACGAQTAGSEAGGGGESEGPCEGVAAAGGSPGAGGSPYAGDGAATGGERDGVRIVGMVERAGAGAQAGGSASPSAPASGRPGGLVAAEGLPVGGASATGPCAVAYEVTNQEAEPFTYTIRFSLLDEQGRAMSNTEETVASVGAGKTVRRTLEPGGYPADGMLDAGRVRVLGVDRVPSDEAPAPAGSCPASGLRLTADQGDAAMGLRVVGLHLENCGSRAYALEGYPVVQLIDAEHQPVDGVEILRGTDGIPMAGGDGGPPRPVTLRPGESAVSGLAWRNTTESGEAVNVPYVRVRAEDGSAPVMVAPHLDLGTTGELGVRPWQKDETVPDGGTGESGSGRPGAQGPYGRPSSS</sequence>
<dbReference type="Proteomes" id="UP000470446">
    <property type="component" value="Unassembled WGS sequence"/>
</dbReference>
<gene>
    <name evidence="4" type="ORF">G3I32_20280</name>
</gene>
<proteinExistence type="predicted"/>
<name>A0A7K3PPG5_9ACTN</name>
<reference evidence="4 5" key="1">
    <citation type="submission" date="2020-01" db="EMBL/GenBank/DDBJ databases">
        <title>Insect and environment-associated Actinomycetes.</title>
        <authorList>
            <person name="Currrie C."/>
            <person name="Chevrette M."/>
            <person name="Carlson C."/>
            <person name="Stubbendieck R."/>
            <person name="Wendt-Pienkowski E."/>
        </authorList>
    </citation>
    <scope>NUCLEOTIDE SEQUENCE [LARGE SCALE GENOMIC DNA]</scope>
    <source>
        <strain evidence="4 5">SID14163</strain>
    </source>
</reference>
<dbReference type="EMBL" id="JAAGMA010000548">
    <property type="protein sequence ID" value="NEB11149.1"/>
    <property type="molecule type" value="Genomic_DNA"/>
</dbReference>
<feature type="signal peptide" evidence="2">
    <location>
        <begin position="1"/>
        <end position="29"/>
    </location>
</feature>
<comment type="caution">
    <text evidence="4">The sequence shown here is derived from an EMBL/GenBank/DDBJ whole genome shotgun (WGS) entry which is preliminary data.</text>
</comment>
<feature type="region of interest" description="Disordered" evidence="1">
    <location>
        <begin position="31"/>
        <end position="69"/>
    </location>
</feature>
<feature type="compositionally biased region" description="Gly residues" evidence="1">
    <location>
        <begin position="354"/>
        <end position="365"/>
    </location>
</feature>
<organism evidence="4 5">
    <name type="scientific">Streptomyces coelicoflavus</name>
    <dbReference type="NCBI Taxonomy" id="285562"/>
    <lineage>
        <taxon>Bacteria</taxon>
        <taxon>Bacillati</taxon>
        <taxon>Actinomycetota</taxon>
        <taxon>Actinomycetes</taxon>
        <taxon>Kitasatosporales</taxon>
        <taxon>Streptomycetaceae</taxon>
        <taxon>Streptomyces</taxon>
    </lineage>
</organism>
<evidence type="ECO:0000259" key="3">
    <source>
        <dbReference type="Pfam" id="PF14016"/>
    </source>
</evidence>
<feature type="chain" id="PRO_5029730576" evidence="2">
    <location>
        <begin position="30"/>
        <end position="376"/>
    </location>
</feature>
<feature type="domain" description="DUF4232" evidence="3">
    <location>
        <begin position="210"/>
        <end position="346"/>
    </location>
</feature>
<dbReference type="PROSITE" id="PS51257">
    <property type="entry name" value="PROKAR_LIPOPROTEIN"/>
    <property type="match status" value="1"/>
</dbReference>
<accession>A0A7K3PPG5</accession>
<dbReference type="InterPro" id="IPR025326">
    <property type="entry name" value="DUF4232"/>
</dbReference>